<dbReference type="PANTHER" id="PTHR12110:SF56">
    <property type="entry name" value="DEHYDRATASE, PUTATIVE (AFU_ORTHOLOGUE AFUA_6G08740)-RELATED"/>
    <property type="match status" value="1"/>
</dbReference>
<dbReference type="InterPro" id="IPR050312">
    <property type="entry name" value="IolE/XylAMocC-like"/>
</dbReference>
<dbReference type="EMBL" id="BPQB01000002">
    <property type="protein sequence ID" value="GJE85429.1"/>
    <property type="molecule type" value="Genomic_DNA"/>
</dbReference>
<evidence type="ECO:0000259" key="1">
    <source>
        <dbReference type="Pfam" id="PF01261"/>
    </source>
</evidence>
<dbReference type="GO" id="GO:0016853">
    <property type="term" value="F:isomerase activity"/>
    <property type="evidence" value="ECO:0007669"/>
    <property type="project" value="UniProtKB-KW"/>
</dbReference>
<feature type="domain" description="Xylose isomerase-like TIM barrel" evidence="1">
    <location>
        <begin position="12"/>
        <end position="328"/>
    </location>
</feature>
<protein>
    <submittedName>
        <fullName evidence="2">Xylose isomerase-like protein</fullName>
    </submittedName>
</protein>
<dbReference type="OrthoDB" id="5360893at2759"/>
<dbReference type="PANTHER" id="PTHR12110">
    <property type="entry name" value="HYDROXYPYRUVATE ISOMERASE"/>
    <property type="match status" value="1"/>
</dbReference>
<evidence type="ECO:0000313" key="3">
    <source>
        <dbReference type="Proteomes" id="UP000703269"/>
    </source>
</evidence>
<dbReference type="Proteomes" id="UP000703269">
    <property type="component" value="Unassembled WGS sequence"/>
</dbReference>
<dbReference type="InterPro" id="IPR013022">
    <property type="entry name" value="Xyl_isomerase-like_TIM-brl"/>
</dbReference>
<name>A0A9P3G0E5_9APHY</name>
<dbReference type="SUPFAM" id="SSF51658">
    <property type="entry name" value="Xylose isomerase-like"/>
    <property type="match status" value="1"/>
</dbReference>
<dbReference type="Gene3D" id="3.20.20.150">
    <property type="entry name" value="Divalent-metal-dependent TIM barrel enzymes"/>
    <property type="match status" value="1"/>
</dbReference>
<organism evidence="2 3">
    <name type="scientific">Phanerochaete sordida</name>
    <dbReference type="NCBI Taxonomy" id="48140"/>
    <lineage>
        <taxon>Eukaryota</taxon>
        <taxon>Fungi</taxon>
        <taxon>Dikarya</taxon>
        <taxon>Basidiomycota</taxon>
        <taxon>Agaricomycotina</taxon>
        <taxon>Agaricomycetes</taxon>
        <taxon>Polyporales</taxon>
        <taxon>Phanerochaetaceae</taxon>
        <taxon>Phanerochaete</taxon>
    </lineage>
</organism>
<sequence>MHPSHTLPIKLRAIYDAGFTHVEVGFPDLEAYAAQEWNGDYQKLDEKGGGDVDKLCQVAKKVKTLCQELGMEILVVHPFSKFEGYKDQKQKQQGLSRAESWFKVLKQLDCAMLQVGSSDDADSSGEFDVIAGDLRELADLAAIEDPPIRIAYEMWAWGVHVNTWEHTWEICKRVDRPNFGLCLDTFQICARAYAAPTSPSRMLPDAEDRLAVSLANLSKTVPASKIFYFQISDGSRNVSPGALASEAKRQGIDPLYAWSNAWRPLPYMDAAVEALRADAGSADMFALGLGEGVVQGGFGGYLPVMDVTRAVLETGWRGPWSYEVFYEESMGRGDVGVPRFWAKAAMRSHYLIIKDLGGS</sequence>
<accession>A0A9P3G0E5</accession>
<keyword evidence="2" id="KW-0413">Isomerase</keyword>
<evidence type="ECO:0000313" key="2">
    <source>
        <dbReference type="EMBL" id="GJE85429.1"/>
    </source>
</evidence>
<gene>
    <name evidence="2" type="ORF">PsYK624_015080</name>
</gene>
<dbReference type="AlphaFoldDB" id="A0A9P3G0E5"/>
<dbReference type="InterPro" id="IPR036237">
    <property type="entry name" value="Xyl_isomerase-like_sf"/>
</dbReference>
<proteinExistence type="predicted"/>
<comment type="caution">
    <text evidence="2">The sequence shown here is derived from an EMBL/GenBank/DDBJ whole genome shotgun (WGS) entry which is preliminary data.</text>
</comment>
<reference evidence="2 3" key="1">
    <citation type="submission" date="2021-08" db="EMBL/GenBank/DDBJ databases">
        <title>Draft Genome Sequence of Phanerochaete sordida strain YK-624.</title>
        <authorList>
            <person name="Mori T."/>
            <person name="Dohra H."/>
            <person name="Suzuki T."/>
            <person name="Kawagishi H."/>
            <person name="Hirai H."/>
        </authorList>
    </citation>
    <scope>NUCLEOTIDE SEQUENCE [LARGE SCALE GENOMIC DNA]</scope>
    <source>
        <strain evidence="2 3">YK-624</strain>
    </source>
</reference>
<dbReference type="Pfam" id="PF01261">
    <property type="entry name" value="AP_endonuc_2"/>
    <property type="match status" value="1"/>
</dbReference>
<keyword evidence="3" id="KW-1185">Reference proteome</keyword>